<keyword evidence="4" id="KW-1185">Reference proteome</keyword>
<evidence type="ECO:0000313" key="3">
    <source>
        <dbReference type="EMBL" id="BDQ35693.1"/>
    </source>
</evidence>
<feature type="region of interest" description="Disordered" evidence="1">
    <location>
        <begin position="218"/>
        <end position="257"/>
    </location>
</feature>
<dbReference type="EMBL" id="AP026709">
    <property type="protein sequence ID" value="BDQ35693.1"/>
    <property type="molecule type" value="Genomic_DNA"/>
</dbReference>
<feature type="domain" description="Flagellar protein FlgJ N-terminal" evidence="2">
    <location>
        <begin position="62"/>
        <end position="109"/>
    </location>
</feature>
<organism evidence="3 4">
    <name type="scientific">Pseudodesulfovibrio nedwellii</name>
    <dbReference type="NCBI Taxonomy" id="2973072"/>
    <lineage>
        <taxon>Bacteria</taxon>
        <taxon>Pseudomonadati</taxon>
        <taxon>Thermodesulfobacteriota</taxon>
        <taxon>Desulfovibrionia</taxon>
        <taxon>Desulfovibrionales</taxon>
        <taxon>Desulfovibrionaceae</taxon>
    </lineage>
</organism>
<sequence length="257" mass="27996">MISSNIDPRLAAQQADTKDLIRFKQEMDGLKKRLSEGVDTKEQQLKKACQNFEAVFIGKLWQQMKQSVPKEGYLHSKQEDSYMGMFDKEFSEKMAQAGGIGLADVIFSQLSEKLKETSKTTLAGGVDIKPLVPQPISLGKHGGGIALQQEPKGMTLEDWGGTEDVSSAGGNRIDPQMTSEQIAAGLLGKFSRPVLSDMEVQAKLDDLARRLEADRIRDGLPSAGSGVRRPGSVGDGYEIQSRDEQDGNIGRKLAEIG</sequence>
<reference evidence="3 4" key="1">
    <citation type="submission" date="2022-08" db="EMBL/GenBank/DDBJ databases">
        <title>Genome Sequence of the sulphate-reducing bacterium, Pseudodesulfovibrio sp. SYK.</title>
        <authorList>
            <person name="Kondo R."/>
            <person name="Kataoka T."/>
        </authorList>
    </citation>
    <scope>NUCLEOTIDE SEQUENCE [LARGE SCALE GENOMIC DNA]</scope>
    <source>
        <strain evidence="3 4">SYK</strain>
    </source>
</reference>
<evidence type="ECO:0000256" key="1">
    <source>
        <dbReference type="SAM" id="MobiDB-lite"/>
    </source>
</evidence>
<dbReference type="Proteomes" id="UP001317742">
    <property type="component" value="Chromosome"/>
</dbReference>
<dbReference type="InterPro" id="IPR019301">
    <property type="entry name" value="Flagellar_prot_FlgJ_N"/>
</dbReference>
<dbReference type="RefSeq" id="WP_281761628.1">
    <property type="nucleotide sequence ID" value="NZ_AP026709.1"/>
</dbReference>
<accession>A0ABM8AW81</accession>
<evidence type="ECO:0000313" key="4">
    <source>
        <dbReference type="Proteomes" id="UP001317742"/>
    </source>
</evidence>
<gene>
    <name evidence="3" type="ORF">SYK_00530</name>
</gene>
<proteinExistence type="predicted"/>
<protein>
    <recommendedName>
        <fullName evidence="2">Flagellar protein FlgJ N-terminal domain-containing protein</fullName>
    </recommendedName>
</protein>
<name>A0ABM8AW81_9BACT</name>
<evidence type="ECO:0000259" key="2">
    <source>
        <dbReference type="Pfam" id="PF10135"/>
    </source>
</evidence>
<dbReference type="Pfam" id="PF10135">
    <property type="entry name" value="Rod-binding"/>
    <property type="match status" value="1"/>
</dbReference>